<sequence>RGNAHRHSDIIVKLHLSLCHIALEDSHKQADVRRVSGTLGKNCNLAEQDI</sequence>
<organism evidence="1">
    <name type="scientific">Arion vulgaris</name>
    <dbReference type="NCBI Taxonomy" id="1028688"/>
    <lineage>
        <taxon>Eukaryota</taxon>
        <taxon>Metazoa</taxon>
        <taxon>Spiralia</taxon>
        <taxon>Lophotrochozoa</taxon>
        <taxon>Mollusca</taxon>
        <taxon>Gastropoda</taxon>
        <taxon>Heterobranchia</taxon>
        <taxon>Euthyneura</taxon>
        <taxon>Panpulmonata</taxon>
        <taxon>Eupulmonata</taxon>
        <taxon>Stylommatophora</taxon>
        <taxon>Helicina</taxon>
        <taxon>Arionoidea</taxon>
        <taxon>Arionidae</taxon>
        <taxon>Arion</taxon>
    </lineage>
</organism>
<proteinExistence type="predicted"/>
<evidence type="ECO:0000313" key="1">
    <source>
        <dbReference type="EMBL" id="CEK47051.1"/>
    </source>
</evidence>
<protein>
    <submittedName>
        <fullName evidence="1">Uncharacterized protein</fullName>
    </submittedName>
</protein>
<reference evidence="1" key="1">
    <citation type="submission" date="2014-12" db="EMBL/GenBank/DDBJ databases">
        <title>Insight into the proteome of Arion vulgaris.</title>
        <authorList>
            <person name="Aradska J."/>
            <person name="Bulat T."/>
            <person name="Smidak R."/>
            <person name="Sarate P."/>
            <person name="Gangsoo J."/>
            <person name="Sialana F."/>
            <person name="Bilban M."/>
            <person name="Lubec G."/>
        </authorList>
    </citation>
    <scope>NUCLEOTIDE SEQUENCE</scope>
    <source>
        <tissue evidence="1">Skin</tissue>
    </source>
</reference>
<name>A0A0B6XU63_9EUPU</name>
<dbReference type="AlphaFoldDB" id="A0A0B6XU63"/>
<feature type="non-terminal residue" evidence="1">
    <location>
        <position position="1"/>
    </location>
</feature>
<accession>A0A0B6XU63</accession>
<gene>
    <name evidence="1" type="primary">ORF448</name>
</gene>
<dbReference type="EMBL" id="HACG01000186">
    <property type="protein sequence ID" value="CEK47051.1"/>
    <property type="molecule type" value="Transcribed_RNA"/>
</dbReference>